<dbReference type="InterPro" id="IPR046528">
    <property type="entry name" value="DUF6593"/>
</dbReference>
<sequence length="214" mass="23985">MSDLVDGIHLTFETNSMLATKIFQDTTHLYTLSTDKHGSTTSLLVAGTDTLIAKMERKELFPDTVAFPGSQLNNGKAKQVKKWLRPTLVAEGVRAYTIEMTPGNFFLLRHPQYRLALYTPDLQEIIAHWLVETKDSPLRLVIASDTEKAAFPQIIAAFVYEEQNMRVVEKHDIVAGRTPAFRVRVDYPFLGMLPHTGEVNLAALAGSRQGNAWQ</sequence>
<dbReference type="EMBL" id="JARJCM010000027">
    <property type="protein sequence ID" value="KAJ7039371.1"/>
    <property type="molecule type" value="Genomic_DNA"/>
</dbReference>
<accession>A0AAD6T5T2</accession>
<evidence type="ECO:0000259" key="1">
    <source>
        <dbReference type="Pfam" id="PF20236"/>
    </source>
</evidence>
<gene>
    <name evidence="2" type="ORF">C8F04DRAFT_1086583</name>
</gene>
<proteinExistence type="predicted"/>
<evidence type="ECO:0000313" key="3">
    <source>
        <dbReference type="Proteomes" id="UP001218188"/>
    </source>
</evidence>
<name>A0AAD6T5T2_9AGAR</name>
<evidence type="ECO:0000313" key="2">
    <source>
        <dbReference type="EMBL" id="KAJ7039371.1"/>
    </source>
</evidence>
<dbReference type="Proteomes" id="UP001218188">
    <property type="component" value="Unassembled WGS sequence"/>
</dbReference>
<comment type="caution">
    <text evidence="2">The sequence shown here is derived from an EMBL/GenBank/DDBJ whole genome shotgun (WGS) entry which is preliminary data.</text>
</comment>
<feature type="domain" description="DUF6593" evidence="1">
    <location>
        <begin position="15"/>
        <end position="166"/>
    </location>
</feature>
<dbReference type="AlphaFoldDB" id="A0AAD6T5T2"/>
<reference evidence="2" key="1">
    <citation type="submission" date="2023-03" db="EMBL/GenBank/DDBJ databases">
        <title>Massive genome expansion in bonnet fungi (Mycena s.s.) driven by repeated elements and novel gene families across ecological guilds.</title>
        <authorList>
            <consortium name="Lawrence Berkeley National Laboratory"/>
            <person name="Harder C.B."/>
            <person name="Miyauchi S."/>
            <person name="Viragh M."/>
            <person name="Kuo A."/>
            <person name="Thoen E."/>
            <person name="Andreopoulos B."/>
            <person name="Lu D."/>
            <person name="Skrede I."/>
            <person name="Drula E."/>
            <person name="Henrissat B."/>
            <person name="Morin E."/>
            <person name="Kohler A."/>
            <person name="Barry K."/>
            <person name="LaButti K."/>
            <person name="Morin E."/>
            <person name="Salamov A."/>
            <person name="Lipzen A."/>
            <person name="Mereny Z."/>
            <person name="Hegedus B."/>
            <person name="Baldrian P."/>
            <person name="Stursova M."/>
            <person name="Weitz H."/>
            <person name="Taylor A."/>
            <person name="Grigoriev I.V."/>
            <person name="Nagy L.G."/>
            <person name="Martin F."/>
            <person name="Kauserud H."/>
        </authorList>
    </citation>
    <scope>NUCLEOTIDE SEQUENCE</scope>
    <source>
        <strain evidence="2">CBHHK200</strain>
    </source>
</reference>
<dbReference type="Pfam" id="PF20236">
    <property type="entry name" value="DUF6593"/>
    <property type="match status" value="1"/>
</dbReference>
<protein>
    <recommendedName>
        <fullName evidence="1">DUF6593 domain-containing protein</fullName>
    </recommendedName>
</protein>
<organism evidence="2 3">
    <name type="scientific">Mycena alexandri</name>
    <dbReference type="NCBI Taxonomy" id="1745969"/>
    <lineage>
        <taxon>Eukaryota</taxon>
        <taxon>Fungi</taxon>
        <taxon>Dikarya</taxon>
        <taxon>Basidiomycota</taxon>
        <taxon>Agaricomycotina</taxon>
        <taxon>Agaricomycetes</taxon>
        <taxon>Agaricomycetidae</taxon>
        <taxon>Agaricales</taxon>
        <taxon>Marasmiineae</taxon>
        <taxon>Mycenaceae</taxon>
        <taxon>Mycena</taxon>
    </lineage>
</organism>
<keyword evidence="3" id="KW-1185">Reference proteome</keyword>